<name>A0ACB6RPK3_9PLEO</name>
<organism evidence="1 2">
    <name type="scientific">Macroventuria anomochaeta</name>
    <dbReference type="NCBI Taxonomy" id="301207"/>
    <lineage>
        <taxon>Eukaryota</taxon>
        <taxon>Fungi</taxon>
        <taxon>Dikarya</taxon>
        <taxon>Ascomycota</taxon>
        <taxon>Pezizomycotina</taxon>
        <taxon>Dothideomycetes</taxon>
        <taxon>Pleosporomycetidae</taxon>
        <taxon>Pleosporales</taxon>
        <taxon>Pleosporineae</taxon>
        <taxon>Didymellaceae</taxon>
        <taxon>Macroventuria</taxon>
    </lineage>
</organism>
<accession>A0ACB6RPK3</accession>
<protein>
    <submittedName>
        <fullName evidence="1">Uncharacterized protein</fullName>
    </submittedName>
</protein>
<evidence type="ECO:0000313" key="2">
    <source>
        <dbReference type="Proteomes" id="UP000799754"/>
    </source>
</evidence>
<dbReference type="Proteomes" id="UP000799754">
    <property type="component" value="Unassembled WGS sequence"/>
</dbReference>
<proteinExistence type="predicted"/>
<sequence>MHFSRFVYLGAPLHAFVRSGQIVVALKLHMLQGQYVSWGAQPYIQSHQSPSVRRPCGVASDGARKDRRNEWCIDDTSILRD</sequence>
<comment type="caution">
    <text evidence="1">The sequence shown here is derived from an EMBL/GenBank/DDBJ whole genome shotgun (WGS) entry which is preliminary data.</text>
</comment>
<gene>
    <name evidence="1" type="ORF">BU25DRAFT_414132</name>
</gene>
<reference evidence="1" key="1">
    <citation type="journal article" date="2020" name="Stud. Mycol.">
        <title>101 Dothideomycetes genomes: a test case for predicting lifestyles and emergence of pathogens.</title>
        <authorList>
            <person name="Haridas S."/>
            <person name="Albert R."/>
            <person name="Binder M."/>
            <person name="Bloem J."/>
            <person name="Labutti K."/>
            <person name="Salamov A."/>
            <person name="Andreopoulos B."/>
            <person name="Baker S."/>
            <person name="Barry K."/>
            <person name="Bills G."/>
            <person name="Bluhm B."/>
            <person name="Cannon C."/>
            <person name="Castanera R."/>
            <person name="Culley D."/>
            <person name="Daum C."/>
            <person name="Ezra D."/>
            <person name="Gonzalez J."/>
            <person name="Henrissat B."/>
            <person name="Kuo A."/>
            <person name="Liang C."/>
            <person name="Lipzen A."/>
            <person name="Lutzoni F."/>
            <person name="Magnuson J."/>
            <person name="Mondo S."/>
            <person name="Nolan M."/>
            <person name="Ohm R."/>
            <person name="Pangilinan J."/>
            <person name="Park H.-J."/>
            <person name="Ramirez L."/>
            <person name="Alfaro M."/>
            <person name="Sun H."/>
            <person name="Tritt A."/>
            <person name="Yoshinaga Y."/>
            <person name="Zwiers L.-H."/>
            <person name="Turgeon B."/>
            <person name="Goodwin S."/>
            <person name="Spatafora J."/>
            <person name="Crous P."/>
            <person name="Grigoriev I."/>
        </authorList>
    </citation>
    <scope>NUCLEOTIDE SEQUENCE</scope>
    <source>
        <strain evidence="1">CBS 525.71</strain>
    </source>
</reference>
<keyword evidence="2" id="KW-1185">Reference proteome</keyword>
<dbReference type="EMBL" id="MU006735">
    <property type="protein sequence ID" value="KAF2623668.1"/>
    <property type="molecule type" value="Genomic_DNA"/>
</dbReference>
<evidence type="ECO:0000313" key="1">
    <source>
        <dbReference type="EMBL" id="KAF2623668.1"/>
    </source>
</evidence>